<protein>
    <submittedName>
        <fullName evidence="1">Uncharacterized protein</fullName>
    </submittedName>
</protein>
<organism evidence="1 2">
    <name type="scientific">Eleusine coracana subsp. coracana</name>
    <dbReference type="NCBI Taxonomy" id="191504"/>
    <lineage>
        <taxon>Eukaryota</taxon>
        <taxon>Viridiplantae</taxon>
        <taxon>Streptophyta</taxon>
        <taxon>Embryophyta</taxon>
        <taxon>Tracheophyta</taxon>
        <taxon>Spermatophyta</taxon>
        <taxon>Magnoliopsida</taxon>
        <taxon>Liliopsida</taxon>
        <taxon>Poales</taxon>
        <taxon>Poaceae</taxon>
        <taxon>PACMAD clade</taxon>
        <taxon>Chloridoideae</taxon>
        <taxon>Cynodonteae</taxon>
        <taxon>Eleusininae</taxon>
        <taxon>Eleusine</taxon>
    </lineage>
</organism>
<reference evidence="1" key="2">
    <citation type="submission" date="2021-12" db="EMBL/GenBank/DDBJ databases">
        <title>Resequencing data analysis of finger millet.</title>
        <authorList>
            <person name="Hatakeyama M."/>
            <person name="Aluri S."/>
            <person name="Balachadran M.T."/>
            <person name="Sivarajan S.R."/>
            <person name="Poveda L."/>
            <person name="Shimizu-Inatsugi R."/>
            <person name="Schlapbach R."/>
            <person name="Sreeman S.M."/>
            <person name="Shimizu K.K."/>
        </authorList>
    </citation>
    <scope>NUCLEOTIDE SEQUENCE</scope>
</reference>
<comment type="caution">
    <text evidence="1">The sequence shown here is derived from an EMBL/GenBank/DDBJ whole genome shotgun (WGS) entry which is preliminary data.</text>
</comment>
<name>A0AAV5FAF7_ELECO</name>
<evidence type="ECO:0000313" key="2">
    <source>
        <dbReference type="Proteomes" id="UP001054889"/>
    </source>
</evidence>
<keyword evidence="2" id="KW-1185">Reference proteome</keyword>
<accession>A0AAV5FAF7</accession>
<dbReference type="AlphaFoldDB" id="A0AAV5FAF7"/>
<evidence type="ECO:0000313" key="1">
    <source>
        <dbReference type="EMBL" id="GJN31231.1"/>
    </source>
</evidence>
<dbReference type="EMBL" id="BQKI01000082">
    <property type="protein sequence ID" value="GJN31231.1"/>
    <property type="molecule type" value="Genomic_DNA"/>
</dbReference>
<gene>
    <name evidence="1" type="primary">gb19600</name>
    <name evidence="1" type="ORF">PR202_gb19600</name>
</gene>
<dbReference type="Proteomes" id="UP001054889">
    <property type="component" value="Unassembled WGS sequence"/>
</dbReference>
<reference evidence="1" key="1">
    <citation type="journal article" date="2018" name="DNA Res.">
        <title>Multiple hybrid de novo genome assembly of finger millet, an orphan allotetraploid crop.</title>
        <authorList>
            <person name="Hatakeyama M."/>
            <person name="Aluri S."/>
            <person name="Balachadran M.T."/>
            <person name="Sivarajan S.R."/>
            <person name="Patrignani A."/>
            <person name="Gruter S."/>
            <person name="Poveda L."/>
            <person name="Shimizu-Inatsugi R."/>
            <person name="Baeten J."/>
            <person name="Francoijs K.J."/>
            <person name="Nataraja K.N."/>
            <person name="Reddy Y.A.N."/>
            <person name="Phadnis S."/>
            <person name="Ravikumar R.L."/>
            <person name="Schlapbach R."/>
            <person name="Sreeman S.M."/>
            <person name="Shimizu K.K."/>
        </authorList>
    </citation>
    <scope>NUCLEOTIDE SEQUENCE</scope>
</reference>
<proteinExistence type="predicted"/>
<sequence>MSKSSAIQWLQSAAVGFFCEEGIVSSSIIWETDRVEKDEEYDMDNITYLGPCEETLGHAWDDVFSFELISYTESLVPVTSKAR</sequence>